<evidence type="ECO:0000256" key="1">
    <source>
        <dbReference type="ARBA" id="ARBA00004141"/>
    </source>
</evidence>
<keyword evidence="3 8" id="KW-0812">Transmembrane</keyword>
<comment type="subcellular location">
    <subcellularLocation>
        <location evidence="1">Membrane</location>
        <topology evidence="1">Multi-pass membrane protein</topology>
    </subcellularLocation>
</comment>
<gene>
    <name evidence="9" type="ORF">HF521_008016</name>
</gene>
<dbReference type="InterPro" id="IPR007248">
    <property type="entry name" value="Mpv17_PMP22"/>
</dbReference>
<dbReference type="GO" id="GO:0005739">
    <property type="term" value="C:mitochondrion"/>
    <property type="evidence" value="ECO:0007669"/>
    <property type="project" value="TreeGrafter"/>
</dbReference>
<dbReference type="Proteomes" id="UP000606274">
    <property type="component" value="Unassembled WGS sequence"/>
</dbReference>
<comment type="similarity">
    <text evidence="2 8">Belongs to the peroxisomal membrane protein PXMP2/4 family.</text>
</comment>
<dbReference type="GO" id="GO:1901858">
    <property type="term" value="P:regulation of mitochondrial DNA metabolic process"/>
    <property type="evidence" value="ECO:0007669"/>
    <property type="project" value="TreeGrafter"/>
</dbReference>
<protein>
    <recommendedName>
        <fullName evidence="6">Mitochondrial inner membrane protein Mpv17</fullName>
    </recommendedName>
    <alternativeName>
        <fullName evidence="7">Protein Mpv17</fullName>
    </alternativeName>
</protein>
<dbReference type="Pfam" id="PF04117">
    <property type="entry name" value="Mpv17_PMP22"/>
    <property type="match status" value="1"/>
</dbReference>
<evidence type="ECO:0000256" key="6">
    <source>
        <dbReference type="ARBA" id="ARBA00049743"/>
    </source>
</evidence>
<evidence type="ECO:0000256" key="2">
    <source>
        <dbReference type="ARBA" id="ARBA00006824"/>
    </source>
</evidence>
<evidence type="ECO:0000256" key="8">
    <source>
        <dbReference type="RuleBase" id="RU363053"/>
    </source>
</evidence>
<sequence length="179" mass="20149">MSVARLWRSYQVLLTKKPWTVQIITAGSLMGVGDIISQQLIERRGLTKHNVIRTTKMMSIGFLFIGPVIGGWYRVLDRLVIGATKGTAVKKMLLDQVCFAPCFLGTFLGICGTLNGLTVEENLAKLKRDYTDALITNYYLWPAVQIANFYFVPLHHRLAVVQVVAVAWNSYLSWKANKL</sequence>
<dbReference type="GO" id="GO:0015267">
    <property type="term" value="F:channel activity"/>
    <property type="evidence" value="ECO:0007669"/>
    <property type="project" value="TreeGrafter"/>
</dbReference>
<evidence type="ECO:0000256" key="4">
    <source>
        <dbReference type="ARBA" id="ARBA00022989"/>
    </source>
</evidence>
<dbReference type="OrthoDB" id="430207at2759"/>
<evidence type="ECO:0000256" key="5">
    <source>
        <dbReference type="ARBA" id="ARBA00023136"/>
    </source>
</evidence>
<accession>A0A8T0AQC7</accession>
<feature type="transmembrane region" description="Helical" evidence="8">
    <location>
        <begin position="93"/>
        <end position="118"/>
    </location>
</feature>
<evidence type="ECO:0000313" key="10">
    <source>
        <dbReference type="Proteomes" id="UP000606274"/>
    </source>
</evidence>
<dbReference type="GO" id="GO:0016020">
    <property type="term" value="C:membrane"/>
    <property type="evidence" value="ECO:0007669"/>
    <property type="project" value="UniProtKB-SubCell"/>
</dbReference>
<proteinExistence type="inferred from homology"/>
<comment type="caution">
    <text evidence="9">The sequence shown here is derived from an EMBL/GenBank/DDBJ whole genome shotgun (WGS) entry which is preliminary data.</text>
</comment>
<evidence type="ECO:0000256" key="3">
    <source>
        <dbReference type="ARBA" id="ARBA00022692"/>
    </source>
</evidence>
<feature type="transmembrane region" description="Helical" evidence="8">
    <location>
        <begin position="19"/>
        <end position="36"/>
    </location>
</feature>
<keyword evidence="5 8" id="KW-0472">Membrane</keyword>
<reference evidence="9" key="1">
    <citation type="submission" date="2020-08" db="EMBL/GenBank/DDBJ databases">
        <title>Chromosome-level assembly of Southern catfish (Silurus meridionalis) provides insights into visual adaptation to the nocturnal and benthic lifestyles.</title>
        <authorList>
            <person name="Zhang Y."/>
            <person name="Wang D."/>
            <person name="Peng Z."/>
        </authorList>
    </citation>
    <scope>NUCLEOTIDE SEQUENCE</scope>
    <source>
        <strain evidence="9">SWU-2019-XX</strain>
        <tissue evidence="9">Muscle</tissue>
    </source>
</reference>
<dbReference type="PANTHER" id="PTHR11266:SF17">
    <property type="entry name" value="PROTEIN MPV17"/>
    <property type="match status" value="1"/>
</dbReference>
<evidence type="ECO:0000313" key="9">
    <source>
        <dbReference type="EMBL" id="KAF7694263.1"/>
    </source>
</evidence>
<dbReference type="EMBL" id="JABFDY010000018">
    <property type="protein sequence ID" value="KAF7694263.1"/>
    <property type="molecule type" value="Genomic_DNA"/>
</dbReference>
<feature type="transmembrane region" description="Helical" evidence="8">
    <location>
        <begin position="57"/>
        <end position="73"/>
    </location>
</feature>
<evidence type="ECO:0000256" key="7">
    <source>
        <dbReference type="ARBA" id="ARBA00049801"/>
    </source>
</evidence>
<organism evidence="9 10">
    <name type="scientific">Silurus meridionalis</name>
    <name type="common">Southern catfish</name>
    <name type="synonym">Silurus soldatovi meridionalis</name>
    <dbReference type="NCBI Taxonomy" id="175797"/>
    <lineage>
        <taxon>Eukaryota</taxon>
        <taxon>Metazoa</taxon>
        <taxon>Chordata</taxon>
        <taxon>Craniata</taxon>
        <taxon>Vertebrata</taxon>
        <taxon>Euteleostomi</taxon>
        <taxon>Actinopterygii</taxon>
        <taxon>Neopterygii</taxon>
        <taxon>Teleostei</taxon>
        <taxon>Ostariophysi</taxon>
        <taxon>Siluriformes</taxon>
        <taxon>Siluridae</taxon>
        <taxon>Silurus</taxon>
    </lineage>
</organism>
<keyword evidence="10" id="KW-1185">Reference proteome</keyword>
<dbReference type="PANTHER" id="PTHR11266">
    <property type="entry name" value="PEROXISOMAL MEMBRANE PROTEIN 2, PXMP2 MPV17"/>
    <property type="match status" value="1"/>
</dbReference>
<name>A0A8T0AQC7_SILME</name>
<dbReference type="AlphaFoldDB" id="A0A8T0AQC7"/>
<keyword evidence="4 8" id="KW-1133">Transmembrane helix</keyword>